<dbReference type="NCBIfam" id="NF008954">
    <property type="entry name" value="PRK12296.1"/>
    <property type="match status" value="1"/>
</dbReference>
<evidence type="ECO:0000256" key="7">
    <source>
        <dbReference type="ARBA" id="ARBA00022842"/>
    </source>
</evidence>
<dbReference type="PANTHER" id="PTHR11702:SF31">
    <property type="entry name" value="MITOCHONDRIAL RIBOSOME-ASSOCIATED GTPASE 2"/>
    <property type="match status" value="1"/>
</dbReference>
<dbReference type="InterPro" id="IPR031167">
    <property type="entry name" value="G_OBG"/>
</dbReference>
<dbReference type="NCBIfam" id="NF008955">
    <property type="entry name" value="PRK12297.1"/>
    <property type="match status" value="1"/>
</dbReference>
<dbReference type="GO" id="GO:0000287">
    <property type="term" value="F:magnesium ion binding"/>
    <property type="evidence" value="ECO:0007669"/>
    <property type="project" value="InterPro"/>
</dbReference>
<dbReference type="InterPro" id="IPR005225">
    <property type="entry name" value="Small_GTP-bd"/>
</dbReference>
<dbReference type="SUPFAM" id="SSF52540">
    <property type="entry name" value="P-loop containing nucleoside triphosphate hydrolases"/>
    <property type="match status" value="1"/>
</dbReference>
<dbReference type="PROSITE" id="PS51881">
    <property type="entry name" value="OCT"/>
    <property type="match status" value="1"/>
</dbReference>
<dbReference type="NCBIfam" id="NF008956">
    <property type="entry name" value="PRK12299.1"/>
    <property type="match status" value="1"/>
</dbReference>
<dbReference type="SUPFAM" id="SSF82051">
    <property type="entry name" value="Obg GTP-binding protein N-terminal domain"/>
    <property type="match status" value="1"/>
</dbReference>
<keyword evidence="3 9" id="KW-0963">Cytoplasm</keyword>
<keyword evidence="6 9" id="KW-0378">Hydrolase</keyword>
<keyword evidence="14" id="KW-1185">Reference proteome</keyword>
<feature type="domain" description="OCT" evidence="11">
    <location>
        <begin position="348"/>
        <end position="424"/>
    </location>
</feature>
<dbReference type="InterPro" id="IPR006073">
    <property type="entry name" value="GTP-bd"/>
</dbReference>
<evidence type="ECO:0000256" key="8">
    <source>
        <dbReference type="ARBA" id="ARBA00023134"/>
    </source>
</evidence>
<dbReference type="InterPro" id="IPR045086">
    <property type="entry name" value="OBG_GTPase"/>
</dbReference>
<dbReference type="PIRSF" id="PIRSF002401">
    <property type="entry name" value="GTP_bd_Obg/CgtA"/>
    <property type="match status" value="1"/>
</dbReference>
<dbReference type="Pfam" id="PF01926">
    <property type="entry name" value="MMR_HSR1"/>
    <property type="match status" value="1"/>
</dbReference>
<dbReference type="Pfam" id="PF09269">
    <property type="entry name" value="DUF1967"/>
    <property type="match status" value="1"/>
</dbReference>
<dbReference type="InterPro" id="IPR015349">
    <property type="entry name" value="OCT_dom"/>
</dbReference>
<feature type="binding site" evidence="9">
    <location>
        <position position="192"/>
    </location>
    <ligand>
        <name>Mg(2+)</name>
        <dbReference type="ChEBI" id="CHEBI:18420"/>
    </ligand>
</feature>
<dbReference type="FunFam" id="2.70.210.12:FF:000001">
    <property type="entry name" value="GTPase Obg"/>
    <property type="match status" value="1"/>
</dbReference>
<protein>
    <recommendedName>
        <fullName evidence="9">GTPase Obg</fullName>
        <ecNumber evidence="9">3.6.5.-</ecNumber>
    </recommendedName>
    <alternativeName>
        <fullName evidence="9">GTP-binding protein Obg</fullName>
    </alternativeName>
</protein>
<feature type="binding site" evidence="9">
    <location>
        <begin position="190"/>
        <end position="194"/>
    </location>
    <ligand>
        <name>GTP</name>
        <dbReference type="ChEBI" id="CHEBI:37565"/>
    </ligand>
</feature>
<keyword evidence="8 9" id="KW-0342">GTP-binding</keyword>
<gene>
    <name evidence="9" type="primary">obg</name>
    <name evidence="13" type="ORF">KKC1_24740</name>
</gene>
<keyword evidence="7 9" id="KW-0460">Magnesium</keyword>
<dbReference type="Gene3D" id="3.40.50.300">
    <property type="entry name" value="P-loop containing nucleotide triphosphate hydrolases"/>
    <property type="match status" value="1"/>
</dbReference>
<evidence type="ECO:0000313" key="13">
    <source>
        <dbReference type="EMBL" id="GAW93337.1"/>
    </source>
</evidence>
<comment type="function">
    <text evidence="9">An essential GTPase which binds GTP, GDP and possibly (p)ppGpp with moderate affinity, with high nucleotide exchange rates and a fairly low GTP hydrolysis rate. Plays a role in control of the cell cycle, stress response, ribosome biogenesis and in those bacteria that undergo differentiation, in morphogenesis control.</text>
</comment>
<dbReference type="InterPro" id="IPR036346">
    <property type="entry name" value="GTP-bd_prot_GTP1/OBG_C_sf"/>
</dbReference>
<feature type="binding site" evidence="9">
    <location>
        <begin position="212"/>
        <end position="215"/>
    </location>
    <ligand>
        <name>GTP</name>
        <dbReference type="ChEBI" id="CHEBI:37565"/>
    </ligand>
</feature>
<evidence type="ECO:0000256" key="6">
    <source>
        <dbReference type="ARBA" id="ARBA00022801"/>
    </source>
</evidence>
<evidence type="ECO:0000256" key="3">
    <source>
        <dbReference type="ARBA" id="ARBA00022490"/>
    </source>
</evidence>
<feature type="binding site" evidence="9">
    <location>
        <begin position="165"/>
        <end position="172"/>
    </location>
    <ligand>
        <name>GTP</name>
        <dbReference type="ChEBI" id="CHEBI:37565"/>
    </ligand>
</feature>
<dbReference type="PROSITE" id="PS00905">
    <property type="entry name" value="GTP1_OBG"/>
    <property type="match status" value="1"/>
</dbReference>
<evidence type="ECO:0000256" key="2">
    <source>
        <dbReference type="ARBA" id="ARBA00007699"/>
    </source>
</evidence>
<evidence type="ECO:0000256" key="4">
    <source>
        <dbReference type="ARBA" id="ARBA00022723"/>
    </source>
</evidence>
<comment type="similarity">
    <text evidence="2 9">Belongs to the TRAFAC class OBG-HflX-like GTPase superfamily. OBG GTPase family.</text>
</comment>
<evidence type="ECO:0000256" key="1">
    <source>
        <dbReference type="ARBA" id="ARBA00001946"/>
    </source>
</evidence>
<evidence type="ECO:0000259" key="12">
    <source>
        <dbReference type="PROSITE" id="PS51883"/>
    </source>
</evidence>
<dbReference type="SUPFAM" id="SSF102741">
    <property type="entry name" value="Obg GTP-binding protein C-terminal domain"/>
    <property type="match status" value="1"/>
</dbReference>
<dbReference type="Gene3D" id="3.30.300.350">
    <property type="entry name" value="GTP-binding protein OBG, C-terminal domain"/>
    <property type="match status" value="1"/>
</dbReference>
<comment type="subcellular location">
    <subcellularLocation>
        <location evidence="9">Cytoplasm</location>
    </subcellularLocation>
</comment>
<dbReference type="PANTHER" id="PTHR11702">
    <property type="entry name" value="DEVELOPMENTALLY REGULATED GTP-BINDING PROTEIN-RELATED"/>
    <property type="match status" value="1"/>
</dbReference>
<comment type="caution">
    <text evidence="13">The sequence shown here is derived from an EMBL/GenBank/DDBJ whole genome shotgun (WGS) entry which is preliminary data.</text>
</comment>
<evidence type="ECO:0000259" key="10">
    <source>
        <dbReference type="PROSITE" id="PS51710"/>
    </source>
</evidence>
<keyword evidence="5 9" id="KW-0547">Nucleotide-binding</keyword>
<dbReference type="GO" id="GO:0005525">
    <property type="term" value="F:GTP binding"/>
    <property type="evidence" value="ECO:0007669"/>
    <property type="project" value="UniProtKB-UniRule"/>
</dbReference>
<dbReference type="InterPro" id="IPR027417">
    <property type="entry name" value="P-loop_NTPase"/>
</dbReference>
<dbReference type="EMBL" id="BDGJ01000126">
    <property type="protein sequence ID" value="GAW93337.1"/>
    <property type="molecule type" value="Genomic_DNA"/>
</dbReference>
<accession>A0A1Z5HVG3</accession>
<dbReference type="RefSeq" id="WP_088554498.1">
    <property type="nucleotide sequence ID" value="NZ_BDGJ01000126.1"/>
</dbReference>
<dbReference type="Pfam" id="PF01018">
    <property type="entry name" value="GTP1_OBG"/>
    <property type="match status" value="1"/>
</dbReference>
<feature type="binding site" evidence="9">
    <location>
        <position position="172"/>
    </location>
    <ligand>
        <name>Mg(2+)</name>
        <dbReference type="ChEBI" id="CHEBI:18420"/>
    </ligand>
</feature>
<dbReference type="InterPro" id="IPR014100">
    <property type="entry name" value="GTP-bd_Obg/CgtA"/>
</dbReference>
<keyword evidence="4 9" id="KW-0479">Metal-binding</keyword>
<dbReference type="NCBIfam" id="TIGR03595">
    <property type="entry name" value="Obg_CgtA_exten"/>
    <property type="match status" value="1"/>
</dbReference>
<sequence length="424" mass="47036">MFYDKAKIYVKGGDGGNGIVAFRREKYVPEGGPSGGDGGRGGDVILEADPALRTLVDFKYKRHYKAERGGHGQGKNKHGKNGEDLLIRVPLGTLVRDADTGEVLADLVEPGQKVIVAKGGRGGRGNARFATSRNRVPTFAEKGEPGEERWLELELKLLADVGLIGFPNVGKSTLISRISAARPKIADYPFTTLVPNLGVVRVDDERSFVVADIPGLVEGAHAGIGLGHQFLRHVERTRLLVHVLDAAQVEGRDLIEDYKTVNRELQLYKPELASRYQIIAANKMDLPGAEENLARLRRALGENYEIFPISAATGEGIDQLTYRIAELLETLEEEQPEHEILNEHRRLVKVERAEEFEVRQENGIFVVKGKEIERRLAMTDLENEAAVKRFQHFLIRIGVEDALRAKGIKPGDTVRIGDVEFEFQ</sequence>
<evidence type="ECO:0000256" key="9">
    <source>
        <dbReference type="HAMAP-Rule" id="MF_01454"/>
    </source>
</evidence>
<dbReference type="GO" id="GO:0005737">
    <property type="term" value="C:cytoplasm"/>
    <property type="evidence" value="ECO:0007669"/>
    <property type="project" value="UniProtKB-SubCell"/>
</dbReference>
<feature type="binding site" evidence="9">
    <location>
        <begin position="282"/>
        <end position="285"/>
    </location>
    <ligand>
        <name>GTP</name>
        <dbReference type="ChEBI" id="CHEBI:37565"/>
    </ligand>
</feature>
<dbReference type="NCBIfam" id="TIGR00231">
    <property type="entry name" value="small_GTP"/>
    <property type="match status" value="1"/>
</dbReference>
<dbReference type="PRINTS" id="PR00326">
    <property type="entry name" value="GTP1OBG"/>
</dbReference>
<dbReference type="InterPro" id="IPR006074">
    <property type="entry name" value="GTP1-OBG_CS"/>
</dbReference>
<dbReference type="Gene3D" id="2.70.210.12">
    <property type="entry name" value="GTP1/OBG domain"/>
    <property type="match status" value="1"/>
</dbReference>
<comment type="cofactor">
    <cofactor evidence="1 9">
        <name>Mg(2+)</name>
        <dbReference type="ChEBI" id="CHEBI:18420"/>
    </cofactor>
</comment>
<name>A0A1Z5HVG3_9FIRM</name>
<evidence type="ECO:0000259" key="11">
    <source>
        <dbReference type="PROSITE" id="PS51881"/>
    </source>
</evidence>
<dbReference type="AlphaFoldDB" id="A0A1Z5HVG3"/>
<dbReference type="PROSITE" id="PS51710">
    <property type="entry name" value="G_OBG"/>
    <property type="match status" value="1"/>
</dbReference>
<dbReference type="InterPro" id="IPR036726">
    <property type="entry name" value="GTP1_OBG_dom_sf"/>
</dbReference>
<dbReference type="CDD" id="cd01898">
    <property type="entry name" value="Obg"/>
    <property type="match status" value="1"/>
</dbReference>
<dbReference type="PROSITE" id="PS51883">
    <property type="entry name" value="OBG"/>
    <property type="match status" value="1"/>
</dbReference>
<dbReference type="NCBIfam" id="TIGR02729">
    <property type="entry name" value="Obg_CgtA"/>
    <property type="match status" value="1"/>
</dbReference>
<feature type="domain" description="OBG-type G" evidence="10">
    <location>
        <begin position="159"/>
        <end position="329"/>
    </location>
</feature>
<reference evidence="14" key="1">
    <citation type="journal article" date="2017" name="Appl. Environ. Microbiol.">
        <title>Genomic analysis of Calderihabitans maritimus KKC1, a thermophilic hydrogenogenic carboxydotrophic bacterium isolated from marine sediment.</title>
        <authorList>
            <person name="Omae K."/>
            <person name="Yoneda Y."/>
            <person name="Fukuyama Y."/>
            <person name="Yoshida T."/>
            <person name="Sako Y."/>
        </authorList>
    </citation>
    <scope>NUCLEOTIDE SEQUENCE [LARGE SCALE GENOMIC DNA]</scope>
    <source>
        <strain evidence="14">KKC1</strain>
    </source>
</reference>
<comment type="subunit">
    <text evidence="9">Monomer.</text>
</comment>
<dbReference type="OrthoDB" id="9807318at2"/>
<organism evidence="13 14">
    <name type="scientific">Calderihabitans maritimus</name>
    <dbReference type="NCBI Taxonomy" id="1246530"/>
    <lineage>
        <taxon>Bacteria</taxon>
        <taxon>Bacillati</taxon>
        <taxon>Bacillota</taxon>
        <taxon>Clostridia</taxon>
        <taxon>Neomoorellales</taxon>
        <taxon>Calderihabitantaceae</taxon>
        <taxon>Calderihabitans</taxon>
    </lineage>
</organism>
<dbReference type="GO" id="GO:0003924">
    <property type="term" value="F:GTPase activity"/>
    <property type="evidence" value="ECO:0007669"/>
    <property type="project" value="UniProtKB-UniRule"/>
</dbReference>
<dbReference type="EC" id="3.6.5.-" evidence="9"/>
<evidence type="ECO:0000256" key="5">
    <source>
        <dbReference type="ARBA" id="ARBA00022741"/>
    </source>
</evidence>
<feature type="domain" description="Obg" evidence="12">
    <location>
        <begin position="1"/>
        <end position="158"/>
    </location>
</feature>
<proteinExistence type="inferred from homology"/>
<dbReference type="HAMAP" id="MF_01454">
    <property type="entry name" value="GTPase_Obg"/>
    <property type="match status" value="1"/>
</dbReference>
<dbReference type="Proteomes" id="UP000197032">
    <property type="component" value="Unassembled WGS sequence"/>
</dbReference>
<evidence type="ECO:0000313" key="14">
    <source>
        <dbReference type="Proteomes" id="UP000197032"/>
    </source>
</evidence>
<dbReference type="InterPro" id="IPR006169">
    <property type="entry name" value="GTP1_OBG_dom"/>
</dbReference>
<dbReference type="GO" id="GO:0042254">
    <property type="term" value="P:ribosome biogenesis"/>
    <property type="evidence" value="ECO:0007669"/>
    <property type="project" value="UniProtKB-UniRule"/>
</dbReference>
<feature type="binding site" evidence="9">
    <location>
        <begin position="310"/>
        <end position="312"/>
    </location>
    <ligand>
        <name>GTP</name>
        <dbReference type="ChEBI" id="CHEBI:37565"/>
    </ligand>
</feature>